<dbReference type="OrthoDB" id="2567806at2759"/>
<keyword evidence="4" id="KW-1185">Reference proteome</keyword>
<dbReference type="EMBL" id="JAACJJ010000028">
    <property type="protein sequence ID" value="KAF5322782.1"/>
    <property type="molecule type" value="Genomic_DNA"/>
</dbReference>
<reference evidence="3 4" key="1">
    <citation type="journal article" date="2020" name="ISME J.">
        <title>Uncovering the hidden diversity of litter-decomposition mechanisms in mushroom-forming fungi.</title>
        <authorList>
            <person name="Floudas D."/>
            <person name="Bentzer J."/>
            <person name="Ahren D."/>
            <person name="Johansson T."/>
            <person name="Persson P."/>
            <person name="Tunlid A."/>
        </authorList>
    </citation>
    <scope>NUCLEOTIDE SEQUENCE [LARGE SCALE GENOMIC DNA]</scope>
    <source>
        <strain evidence="3 4">CBS 101986</strain>
    </source>
</reference>
<dbReference type="Gene3D" id="3.30.1250.10">
    <property type="entry name" value="Ribosome maturation protein SBDS, N-terminal domain"/>
    <property type="match status" value="1"/>
</dbReference>
<feature type="compositionally biased region" description="Polar residues" evidence="1">
    <location>
        <begin position="102"/>
        <end position="112"/>
    </location>
</feature>
<evidence type="ECO:0000313" key="3">
    <source>
        <dbReference type="EMBL" id="KAF5322782.1"/>
    </source>
</evidence>
<dbReference type="Pfam" id="PF01172">
    <property type="entry name" value="SBDS_N"/>
    <property type="match status" value="1"/>
</dbReference>
<organism evidence="3 4">
    <name type="scientific">Psilocybe cf. subviscida</name>
    <dbReference type="NCBI Taxonomy" id="2480587"/>
    <lineage>
        <taxon>Eukaryota</taxon>
        <taxon>Fungi</taxon>
        <taxon>Dikarya</taxon>
        <taxon>Basidiomycota</taxon>
        <taxon>Agaricomycotina</taxon>
        <taxon>Agaricomycetes</taxon>
        <taxon>Agaricomycetidae</taxon>
        <taxon>Agaricales</taxon>
        <taxon>Agaricineae</taxon>
        <taxon>Strophariaceae</taxon>
        <taxon>Psilocybe</taxon>
    </lineage>
</organism>
<dbReference type="InterPro" id="IPR036786">
    <property type="entry name" value="Ribosome_mat_SBDS_N_sf"/>
</dbReference>
<feature type="region of interest" description="Disordered" evidence="1">
    <location>
        <begin position="88"/>
        <end position="112"/>
    </location>
</feature>
<name>A0A8H5F411_9AGAR</name>
<evidence type="ECO:0000259" key="2">
    <source>
        <dbReference type="Pfam" id="PF01172"/>
    </source>
</evidence>
<feature type="compositionally biased region" description="Basic and acidic residues" evidence="1">
    <location>
        <begin position="88"/>
        <end position="101"/>
    </location>
</feature>
<evidence type="ECO:0000256" key="1">
    <source>
        <dbReference type="SAM" id="MobiDB-lite"/>
    </source>
</evidence>
<feature type="domain" description="Ribosome maturation protein SDO1/SBDS N-terminal" evidence="2">
    <location>
        <begin position="6"/>
        <end position="94"/>
    </location>
</feature>
<comment type="caution">
    <text evidence="3">The sequence shown here is derived from an EMBL/GenBank/DDBJ whole genome shotgun (WGS) entry which is preliminary data.</text>
</comment>
<protein>
    <recommendedName>
        <fullName evidence="2">Ribosome maturation protein SDO1/SBDS N-terminal domain-containing protein</fullName>
    </recommendedName>
</protein>
<accession>A0A8H5F411</accession>
<proteinExistence type="predicted"/>
<dbReference type="SUPFAM" id="SSF89895">
    <property type="entry name" value="FYSH domain"/>
    <property type="match status" value="1"/>
</dbReference>
<dbReference type="AlphaFoldDB" id="A0A8H5F411"/>
<sequence length="112" mass="12390">MPATLTKVVYKPDTQSTEEYTVIVNPEEYKKWIDGDTTIPLAQVVDSFKVFHSTQGSQGILGQASNQQLDTVFGTSNEDDVVEHILKNGKSQPHDGFKHNPELNSSRGTRGN</sequence>
<dbReference type="Proteomes" id="UP000567179">
    <property type="component" value="Unassembled WGS sequence"/>
</dbReference>
<evidence type="ECO:0000313" key="4">
    <source>
        <dbReference type="Proteomes" id="UP000567179"/>
    </source>
</evidence>
<gene>
    <name evidence="3" type="ORF">D9619_000601</name>
</gene>
<dbReference type="InterPro" id="IPR019783">
    <property type="entry name" value="SDO1/SBDS_N"/>
</dbReference>